<dbReference type="Proteomes" id="UP000243052">
    <property type="component" value="Chromosome iii"/>
</dbReference>
<keyword evidence="8" id="KW-1185">Reference proteome</keyword>
<keyword evidence="4" id="KW-0496">Mitochondrion</keyword>
<accession>A0A120K1Y4</accession>
<dbReference type="InterPro" id="IPR013946">
    <property type="entry name" value="NCA2-like"/>
</dbReference>
<keyword evidence="5 6" id="KW-0472">Membrane</keyword>
<dbReference type="OrthoDB" id="413313at2759"/>
<evidence type="ECO:0000256" key="5">
    <source>
        <dbReference type="ARBA" id="ARBA00023136"/>
    </source>
</evidence>
<keyword evidence="2 6" id="KW-0812">Transmembrane</keyword>
<evidence type="ECO:0000256" key="4">
    <source>
        <dbReference type="ARBA" id="ARBA00023128"/>
    </source>
</evidence>
<keyword evidence="3 6" id="KW-1133">Transmembrane helix</keyword>
<evidence type="ECO:0000313" key="7">
    <source>
        <dbReference type="EMBL" id="AMD19831.1"/>
    </source>
</evidence>
<evidence type="ECO:0000256" key="6">
    <source>
        <dbReference type="SAM" id="Phobius"/>
    </source>
</evidence>
<dbReference type="RefSeq" id="XP_017986827.1">
    <property type="nucleotide sequence ID" value="XM_018131285.1"/>
</dbReference>
<gene>
    <name evidence="7" type="ORF">AW171_hschr31684</name>
</gene>
<feature type="transmembrane region" description="Helical" evidence="6">
    <location>
        <begin position="450"/>
        <end position="471"/>
    </location>
</feature>
<evidence type="ECO:0000256" key="2">
    <source>
        <dbReference type="ARBA" id="ARBA00022692"/>
    </source>
</evidence>
<dbReference type="EMBL" id="CP014243">
    <property type="protein sequence ID" value="AMD19831.1"/>
    <property type="molecule type" value="Genomic_DNA"/>
</dbReference>
<evidence type="ECO:0000313" key="8">
    <source>
        <dbReference type="Proteomes" id="UP000243052"/>
    </source>
</evidence>
<dbReference type="AlphaFoldDB" id="A0A120K1Y4"/>
<dbReference type="GeneID" id="28723048"/>
<proteinExistence type="predicted"/>
<protein>
    <submittedName>
        <fullName evidence="7">HCL320Wp</fullName>
    </submittedName>
</protein>
<name>A0A120K1Y4_9SACH</name>
<dbReference type="GO" id="GO:0005741">
    <property type="term" value="C:mitochondrial outer membrane"/>
    <property type="evidence" value="ECO:0007669"/>
    <property type="project" value="TreeGrafter"/>
</dbReference>
<dbReference type="Pfam" id="PF08637">
    <property type="entry name" value="NCA2"/>
    <property type="match status" value="1"/>
</dbReference>
<organism evidence="7 8">
    <name type="scientific">Eremothecium sinecaudum</name>
    <dbReference type="NCBI Taxonomy" id="45286"/>
    <lineage>
        <taxon>Eukaryota</taxon>
        <taxon>Fungi</taxon>
        <taxon>Dikarya</taxon>
        <taxon>Ascomycota</taxon>
        <taxon>Saccharomycotina</taxon>
        <taxon>Saccharomycetes</taxon>
        <taxon>Saccharomycetales</taxon>
        <taxon>Saccharomycetaceae</taxon>
        <taxon>Eremothecium</taxon>
    </lineage>
</organism>
<comment type="subcellular location">
    <subcellularLocation>
        <location evidence="1">Mitochondrion membrane</location>
        <topology evidence="1">Multi-pass membrane protein</topology>
    </subcellularLocation>
</comment>
<dbReference type="PANTHER" id="PTHR28234">
    <property type="entry name" value="NUCLEAR CONTROL OF ATPASE PROTEIN 2"/>
    <property type="match status" value="1"/>
</dbReference>
<sequence>MIGNQFVVTELDSITHELELKLFSHLSSASGEYEYSTRGRELERENNLLQLVKHEVDTCVNSINDGKDKYVVRYDRIIAGLKALQRDDFTVERAAATQGESLMRNGITDYLNVLVYHTLVVKNLEKLPVLLADQLYYQQMAGSRWYNKLIFGLCEAPKKAASFIKENKWEELPAVLQRLVQVRKLQIVGIPLQKAWYSWDWYRLPVTVVEAEIAHKLNLLETQLNQEVANFGQLVHDFPRKHGDRLPTLSKFLGLDPDSSQLEVLCEVEKWDLVSQAPTPSRTIRYWPSLLLLLVGGPSAILNIWNSRYEIANFLKRNLFDFTRNLITNWIVEPIQKIWSTVRHDPNSSIALMSQGTLDAEVGSLQRMIVDFVREHESANTMDTESLLKEVEIGNLTRFLEIYEAQIRKPVRNIVKGDLIRSLLIQIQKGKVDSSIAIHGIDQLLKSQQLVFGIVSLSPALLLFAASWVSLDKLIRYRTIFSKQSYYRERVSMSLNNVERLLNYSSNIPEETVYYNIGLLTLEMAIVRQMGSKFLPQGRMTTWYRDIDDLVNARSLDRQGKLNVINRIYHIYGRYL</sequence>
<reference evidence="7 8" key="1">
    <citation type="submission" date="2016-01" db="EMBL/GenBank/DDBJ databases">
        <title>Genome sequence of the yeast Holleya sinecauda.</title>
        <authorList>
            <person name="Dietrich F.S."/>
        </authorList>
    </citation>
    <scope>NUCLEOTIDE SEQUENCE [LARGE SCALE GENOMIC DNA]</scope>
    <source>
        <strain evidence="7 8">ATCC 58844</strain>
    </source>
</reference>
<evidence type="ECO:0000256" key="3">
    <source>
        <dbReference type="ARBA" id="ARBA00022989"/>
    </source>
</evidence>
<evidence type="ECO:0000256" key="1">
    <source>
        <dbReference type="ARBA" id="ARBA00004225"/>
    </source>
</evidence>
<dbReference type="PANTHER" id="PTHR28234:SF1">
    <property type="entry name" value="NUCLEAR CONTROL OF ATPASE PROTEIN 2"/>
    <property type="match status" value="1"/>
</dbReference>
<dbReference type="STRING" id="45286.A0A120K1Y4"/>